<dbReference type="HOGENOM" id="CLU_3350986_0_0_1"/>
<organism evidence="1 2">
    <name type="scientific">Botryotinia fuckeliana (strain T4)</name>
    <name type="common">Noble rot fungus</name>
    <name type="synonym">Botrytis cinerea</name>
    <dbReference type="NCBI Taxonomy" id="999810"/>
    <lineage>
        <taxon>Eukaryota</taxon>
        <taxon>Fungi</taxon>
        <taxon>Dikarya</taxon>
        <taxon>Ascomycota</taxon>
        <taxon>Pezizomycotina</taxon>
        <taxon>Leotiomycetes</taxon>
        <taxon>Helotiales</taxon>
        <taxon>Sclerotiniaceae</taxon>
        <taxon>Botrytis</taxon>
    </lineage>
</organism>
<evidence type="ECO:0000313" key="1">
    <source>
        <dbReference type="EMBL" id="CCD52773.1"/>
    </source>
</evidence>
<proteinExistence type="predicted"/>
<evidence type="ECO:0000313" key="2">
    <source>
        <dbReference type="Proteomes" id="UP000008177"/>
    </source>
</evidence>
<dbReference type="EMBL" id="FQ790344">
    <property type="protein sequence ID" value="CCD52773.1"/>
    <property type="molecule type" value="Genomic_DNA"/>
</dbReference>
<dbReference type="InParanoid" id="G2YMC5"/>
<sequence length="37" mass="4240">MVALELLQTKPPAIYFALFLKSSDVYPRVQTRKSATR</sequence>
<name>G2YMC5_BOTF4</name>
<protein>
    <submittedName>
        <fullName evidence="1">Uncharacterized protein</fullName>
    </submittedName>
</protein>
<dbReference type="AlphaFoldDB" id="G2YMC5"/>
<accession>G2YMC5</accession>
<dbReference type="Proteomes" id="UP000008177">
    <property type="component" value="Unplaced contigs"/>
</dbReference>
<reference evidence="2" key="1">
    <citation type="journal article" date="2011" name="PLoS Genet.">
        <title>Genomic analysis of the necrotrophic fungal pathogens Sclerotinia sclerotiorum and Botrytis cinerea.</title>
        <authorList>
            <person name="Amselem J."/>
            <person name="Cuomo C.A."/>
            <person name="van Kan J.A."/>
            <person name="Viaud M."/>
            <person name="Benito E.P."/>
            <person name="Couloux A."/>
            <person name="Coutinho P.M."/>
            <person name="de Vries R.P."/>
            <person name="Dyer P.S."/>
            <person name="Fillinger S."/>
            <person name="Fournier E."/>
            <person name="Gout L."/>
            <person name="Hahn M."/>
            <person name="Kohn L."/>
            <person name="Lapalu N."/>
            <person name="Plummer K.M."/>
            <person name="Pradier J.M."/>
            <person name="Quevillon E."/>
            <person name="Sharon A."/>
            <person name="Simon A."/>
            <person name="ten Have A."/>
            <person name="Tudzynski B."/>
            <person name="Tudzynski P."/>
            <person name="Wincker P."/>
            <person name="Andrew M."/>
            <person name="Anthouard V."/>
            <person name="Beever R.E."/>
            <person name="Beffa R."/>
            <person name="Benoit I."/>
            <person name="Bouzid O."/>
            <person name="Brault B."/>
            <person name="Chen Z."/>
            <person name="Choquer M."/>
            <person name="Collemare J."/>
            <person name="Cotton P."/>
            <person name="Danchin E.G."/>
            <person name="Da Silva C."/>
            <person name="Gautier A."/>
            <person name="Giraud C."/>
            <person name="Giraud T."/>
            <person name="Gonzalez C."/>
            <person name="Grossetete S."/>
            <person name="Guldener U."/>
            <person name="Henrissat B."/>
            <person name="Howlett B.J."/>
            <person name="Kodira C."/>
            <person name="Kretschmer M."/>
            <person name="Lappartient A."/>
            <person name="Leroch M."/>
            <person name="Levis C."/>
            <person name="Mauceli E."/>
            <person name="Neuveglise C."/>
            <person name="Oeser B."/>
            <person name="Pearson M."/>
            <person name="Poulain J."/>
            <person name="Poussereau N."/>
            <person name="Quesneville H."/>
            <person name="Rascle C."/>
            <person name="Schumacher J."/>
            <person name="Segurens B."/>
            <person name="Sexton A."/>
            <person name="Silva E."/>
            <person name="Sirven C."/>
            <person name="Soanes D.M."/>
            <person name="Talbot N.J."/>
            <person name="Templeton M."/>
            <person name="Yandava C."/>
            <person name="Yarden O."/>
            <person name="Zeng Q."/>
            <person name="Rollins J.A."/>
            <person name="Lebrun M.H."/>
            <person name="Dickman M."/>
        </authorList>
    </citation>
    <scope>NUCLEOTIDE SEQUENCE [LARGE SCALE GENOMIC DNA]</scope>
    <source>
        <strain evidence="2">T4</strain>
    </source>
</reference>
<gene>
    <name evidence="1" type="ORF">BofuT4_uP002200.1</name>
</gene>